<gene>
    <name evidence="2" type="ORF">METZ01_LOCUS296325</name>
</gene>
<accession>A0A382M8D6</accession>
<protein>
    <recommendedName>
        <fullName evidence="3">Branched-chain amino acid transporter AzlD</fullName>
    </recommendedName>
</protein>
<dbReference type="EMBL" id="UINC01091029">
    <property type="protein sequence ID" value="SVC43471.1"/>
    <property type="molecule type" value="Genomic_DNA"/>
</dbReference>
<reference evidence="2" key="1">
    <citation type="submission" date="2018-05" db="EMBL/GenBank/DDBJ databases">
        <authorList>
            <person name="Lanie J.A."/>
            <person name="Ng W.-L."/>
            <person name="Kazmierczak K.M."/>
            <person name="Andrzejewski T.M."/>
            <person name="Davidsen T.M."/>
            <person name="Wayne K.J."/>
            <person name="Tettelin H."/>
            <person name="Glass J.I."/>
            <person name="Rusch D."/>
            <person name="Podicherti R."/>
            <person name="Tsui H.-C.T."/>
            <person name="Winkler M.E."/>
        </authorList>
    </citation>
    <scope>NUCLEOTIDE SEQUENCE</scope>
</reference>
<dbReference type="AlphaFoldDB" id="A0A382M8D6"/>
<evidence type="ECO:0000256" key="1">
    <source>
        <dbReference type="SAM" id="Phobius"/>
    </source>
</evidence>
<keyword evidence="1" id="KW-0472">Membrane</keyword>
<feature type="transmembrane region" description="Helical" evidence="1">
    <location>
        <begin position="48"/>
        <end position="77"/>
    </location>
</feature>
<organism evidence="2">
    <name type="scientific">marine metagenome</name>
    <dbReference type="NCBI Taxonomy" id="408172"/>
    <lineage>
        <taxon>unclassified sequences</taxon>
        <taxon>metagenomes</taxon>
        <taxon>ecological metagenomes</taxon>
    </lineage>
</organism>
<keyword evidence="1" id="KW-1133">Transmembrane helix</keyword>
<sequence>MAGVVAGDRFSAALGPVTTLLPSALFSGIVVLMTVVDGTELVVDARLVGVAVAVVAVLQRAPFVVVVGLAMTVTAGLRLMG</sequence>
<feature type="transmembrane region" description="Helical" evidence="1">
    <location>
        <begin position="12"/>
        <end position="36"/>
    </location>
</feature>
<name>A0A382M8D6_9ZZZZ</name>
<proteinExistence type="predicted"/>
<evidence type="ECO:0008006" key="3">
    <source>
        <dbReference type="Google" id="ProtNLM"/>
    </source>
</evidence>
<evidence type="ECO:0000313" key="2">
    <source>
        <dbReference type="EMBL" id="SVC43471.1"/>
    </source>
</evidence>
<keyword evidence="1" id="KW-0812">Transmembrane</keyword>